<sequence length="250" mass="28642">MELVNFRDLGGIPNKQGLKVKPKRVLRSGKLVDLDQLMKDQLVNDYQLKQVIDLRKRSEIEKEPDDQLPGVKNINLDILEMNKNRGLGFHAAADTNDPDVVTKEMEDMYQEIVLNPQAQKHFGEFLELLLENKTGSTLFHCYSGKDRTGIAAAIFLWLLDVDDEEVMKDYMQTNVDRKPENDRIIARMKKEGYEGKALEAVLVTANVEASYLKCAQDTIIKQYGDILNYAEQALNFDSSKIEKLQKLYLE</sequence>
<dbReference type="SUPFAM" id="SSF52799">
    <property type="entry name" value="(Phosphotyrosine protein) phosphatases II"/>
    <property type="match status" value="1"/>
</dbReference>
<dbReference type="InterPro" id="IPR016130">
    <property type="entry name" value="Tyr_Pase_AS"/>
</dbReference>
<dbReference type="AlphaFoldDB" id="A0AAU9DKM3"/>
<gene>
    <name evidence="2" type="ORF">XA3_15420</name>
</gene>
<dbReference type="KEGG" id="xap:XA3_15420"/>
<evidence type="ECO:0000313" key="3">
    <source>
        <dbReference type="Proteomes" id="UP001321861"/>
    </source>
</evidence>
<dbReference type="Pfam" id="PF13350">
    <property type="entry name" value="Y_phosphatase3"/>
    <property type="match status" value="1"/>
</dbReference>
<dbReference type="EMBL" id="AP026802">
    <property type="protein sequence ID" value="BDR59101.1"/>
    <property type="molecule type" value="Genomic_DNA"/>
</dbReference>
<reference evidence="2 3" key="1">
    <citation type="journal article" date="2023" name="Microbiol. Spectr.">
        <title>Symbiosis of Carpenter Bees with Uncharacterized Lactic Acid Bacteria Showing NAD Auxotrophy.</title>
        <authorList>
            <person name="Kawasaki S."/>
            <person name="Ozawa K."/>
            <person name="Mori T."/>
            <person name="Yamamoto A."/>
            <person name="Ito M."/>
            <person name="Ohkuma M."/>
            <person name="Sakamoto M."/>
            <person name="Matsutani M."/>
        </authorList>
    </citation>
    <scope>NUCLEOTIDE SEQUENCE [LARGE SCALE GENOMIC DNA]</scope>
    <source>
        <strain evidence="2 3">XA3</strain>
    </source>
</reference>
<dbReference type="GO" id="GO:0004721">
    <property type="term" value="F:phosphoprotein phosphatase activity"/>
    <property type="evidence" value="ECO:0007669"/>
    <property type="project" value="InterPro"/>
</dbReference>
<name>A0AAU9DKM3_9LACO</name>
<dbReference type="InterPro" id="IPR029021">
    <property type="entry name" value="Prot-tyrosine_phosphatase-like"/>
</dbReference>
<keyword evidence="3" id="KW-1185">Reference proteome</keyword>
<protein>
    <submittedName>
        <fullName evidence="2">Aldo/keto reductase</fullName>
    </submittedName>
</protein>
<dbReference type="Proteomes" id="UP001321861">
    <property type="component" value="Chromosome"/>
</dbReference>
<dbReference type="PROSITE" id="PS00383">
    <property type="entry name" value="TYR_PHOSPHATASE_1"/>
    <property type="match status" value="1"/>
</dbReference>
<evidence type="ECO:0000313" key="2">
    <source>
        <dbReference type="EMBL" id="BDR59101.1"/>
    </source>
</evidence>
<dbReference type="InterPro" id="IPR026893">
    <property type="entry name" value="Tyr/Ser_Pase_IphP-type"/>
</dbReference>
<organism evidence="2 3">
    <name type="scientific">Xylocopilactobacillus apicola</name>
    <dbReference type="NCBI Taxonomy" id="2932184"/>
    <lineage>
        <taxon>Bacteria</taxon>
        <taxon>Bacillati</taxon>
        <taxon>Bacillota</taxon>
        <taxon>Bacilli</taxon>
        <taxon>Lactobacillales</taxon>
        <taxon>Lactobacillaceae</taxon>
        <taxon>Xylocopilactobacillus</taxon>
    </lineage>
</organism>
<proteinExistence type="inferred from homology"/>
<dbReference type="RefSeq" id="WP_317634910.1">
    <property type="nucleotide sequence ID" value="NZ_AP026802.1"/>
</dbReference>
<accession>A0AAU9DKM3</accession>
<dbReference type="PANTHER" id="PTHR31126:SF1">
    <property type="entry name" value="TYROSINE SPECIFIC PROTEIN PHOSPHATASES DOMAIN-CONTAINING PROTEIN"/>
    <property type="match status" value="1"/>
</dbReference>
<dbReference type="PANTHER" id="PTHR31126">
    <property type="entry name" value="TYROSINE-PROTEIN PHOSPHATASE"/>
    <property type="match status" value="1"/>
</dbReference>
<comment type="similarity">
    <text evidence="1">Belongs to the protein-tyrosine phosphatase family.</text>
</comment>
<dbReference type="Gene3D" id="3.90.190.10">
    <property type="entry name" value="Protein tyrosine phosphatase superfamily"/>
    <property type="match status" value="1"/>
</dbReference>
<evidence type="ECO:0000256" key="1">
    <source>
        <dbReference type="ARBA" id="ARBA00009580"/>
    </source>
</evidence>